<protein>
    <submittedName>
        <fullName evidence="1">C6</fullName>
    </submittedName>
</protein>
<reference evidence="1 2" key="1">
    <citation type="journal article" date="2001" name="Proc. Natl. Acad. Sci. U.S.A.">
        <title>An Epstein-Barr-related herpesvirus from marmoset lymphomas.</title>
        <authorList>
            <person name="Cho Y."/>
            <person name="Ramer J."/>
            <person name="Rivailler P."/>
            <person name="Quink C."/>
            <person name="Garber R.L."/>
            <person name="Beier D.R."/>
            <person name="Wang F."/>
        </authorList>
    </citation>
    <scope>NUCLEOTIDE SEQUENCE [LARGE SCALE GENOMIC DNA]</scope>
    <source>
        <strain evidence="1 2">CJ0149</strain>
    </source>
</reference>
<dbReference type="RefSeq" id="NP_733921.1">
    <property type="nucleotide sequence ID" value="NC_004367.1"/>
</dbReference>
<sequence>MFSDKGWPSILLIKIGDMALVTTEWTFTVQESVTIIALDAICAKCNKNSPETNKHCHRETQKTLPPTTVTKAPTNVGQNPVIHIQSKNVGTSKCWSPATGWQKAAKECCHQQTLPKTESVSCVLANKRWHQQTLPRVSQQMLAPTNVAPRPSHAVSRVLANRRWH</sequence>
<accession>Q8BEM9</accession>
<dbReference type="EMBL" id="AF319782">
    <property type="protein sequence ID" value="AAN64288.1"/>
    <property type="molecule type" value="Genomic_DNA"/>
</dbReference>
<proteinExistence type="predicted"/>
<evidence type="ECO:0000313" key="1">
    <source>
        <dbReference type="EMBL" id="AAN64288.1"/>
    </source>
</evidence>
<dbReference type="Proteomes" id="UP000202809">
    <property type="component" value="Segment"/>
</dbReference>
<name>Q8BEM9_9GAMA</name>
<evidence type="ECO:0000313" key="2">
    <source>
        <dbReference type="Proteomes" id="UP000202809"/>
    </source>
</evidence>
<dbReference type="KEGG" id="vg:955872"/>
<reference evidence="1 2" key="2">
    <citation type="journal article" date="2002" name="J. Virol.">
        <title>Complete genomic sequence of an Epstein-Barr virus-related herpesvirus naturally infecting a new world primate: a defining point in the evolution of oncogenic lymphocryptoviruses.</title>
        <authorList>
            <person name="Rivailler P."/>
            <person name="Cho Y.G."/>
            <person name="Wang F."/>
        </authorList>
    </citation>
    <scope>NUCLEOTIDE SEQUENCE [LARGE SCALE GENOMIC DNA]</scope>
    <source>
        <strain evidence="1 2">CJ0149</strain>
    </source>
</reference>
<organism evidence="1 2">
    <name type="scientific">callitrichine gammaherpesvirus 3</name>
    <name type="common">Marmoset lymphocryptovirus</name>
    <dbReference type="NCBI Taxonomy" id="106331"/>
    <lineage>
        <taxon>Viruses</taxon>
        <taxon>Duplodnaviria</taxon>
        <taxon>Heunggongvirae</taxon>
        <taxon>Peploviricota</taxon>
        <taxon>Herviviricetes</taxon>
        <taxon>Herpesvirales</taxon>
        <taxon>Orthoherpesviridae</taxon>
        <taxon>Gammaherpesvirinae</taxon>
        <taxon>Lymphocryptovirus</taxon>
        <taxon>Lymphocryptovirus callitrichinegamma3</taxon>
    </lineage>
</organism>
<keyword evidence="2" id="KW-1185">Reference proteome</keyword>
<dbReference type="GeneID" id="955872"/>